<evidence type="ECO:0000313" key="2">
    <source>
        <dbReference type="EMBL" id="RXS94574.1"/>
    </source>
</evidence>
<feature type="transmembrane region" description="Helical" evidence="1">
    <location>
        <begin position="53"/>
        <end position="72"/>
    </location>
</feature>
<feature type="transmembrane region" description="Helical" evidence="1">
    <location>
        <begin position="139"/>
        <end position="163"/>
    </location>
</feature>
<dbReference type="OrthoDB" id="9847504at2"/>
<feature type="transmembrane region" description="Helical" evidence="1">
    <location>
        <begin position="170"/>
        <end position="192"/>
    </location>
</feature>
<name>A0A4Q1SBQ7_9BACT</name>
<evidence type="ECO:0000256" key="1">
    <source>
        <dbReference type="SAM" id="Phobius"/>
    </source>
</evidence>
<reference evidence="2 3" key="1">
    <citation type="journal article" date="2016" name="Int. J. Syst. Evol. Microbiol.">
        <title>Acidipila dinghuensis sp. nov., an acidobacterium isolated from forest soil.</title>
        <authorList>
            <person name="Jiang Y.W."/>
            <person name="Wang J."/>
            <person name="Chen M.H."/>
            <person name="Lv Y.Y."/>
            <person name="Qiu L.H."/>
        </authorList>
    </citation>
    <scope>NUCLEOTIDE SEQUENCE [LARGE SCALE GENOMIC DNA]</scope>
    <source>
        <strain evidence="2 3">DHOF10</strain>
    </source>
</reference>
<protein>
    <submittedName>
        <fullName evidence="2">Uncharacterized protein</fullName>
    </submittedName>
</protein>
<feature type="transmembrane region" description="Helical" evidence="1">
    <location>
        <begin position="220"/>
        <end position="240"/>
    </location>
</feature>
<gene>
    <name evidence="2" type="ORF">ESZ00_16055</name>
</gene>
<organism evidence="2 3">
    <name type="scientific">Silvibacterium dinghuense</name>
    <dbReference type="NCBI Taxonomy" id="1560006"/>
    <lineage>
        <taxon>Bacteria</taxon>
        <taxon>Pseudomonadati</taxon>
        <taxon>Acidobacteriota</taxon>
        <taxon>Terriglobia</taxon>
        <taxon>Terriglobales</taxon>
        <taxon>Acidobacteriaceae</taxon>
        <taxon>Silvibacterium</taxon>
    </lineage>
</organism>
<keyword evidence="3" id="KW-1185">Reference proteome</keyword>
<keyword evidence="1" id="KW-0812">Transmembrane</keyword>
<sequence length="249" mass="27597">MYLWKYWRESRMLFLGYLGLVAIAMIWSLVTFHSGVRGNNQIPGTVFLIVDRLFLAVPVLYLGSLGVGRALGEGTGAFLLTRPRKRSWFVWRDWGLGLLLVAGTVIGLNVWSGYWMYRMSTALYRSTGVASPLTVQEMIGLNVLSLMLACALLFSVVYLATILRKSSNGVILGIGALVGYLALNALLEHYMIGELPSLMLNPYRFTHTGNIPQEALASGVWVSVAIRAGILLLFPIAAQLRLERMEIAR</sequence>
<proteinExistence type="predicted"/>
<feature type="transmembrane region" description="Helical" evidence="1">
    <location>
        <begin position="93"/>
        <end position="117"/>
    </location>
</feature>
<feature type="transmembrane region" description="Helical" evidence="1">
    <location>
        <begin position="12"/>
        <end position="33"/>
    </location>
</feature>
<evidence type="ECO:0000313" key="3">
    <source>
        <dbReference type="Proteomes" id="UP000290253"/>
    </source>
</evidence>
<accession>A0A4Q1SBQ7</accession>
<comment type="caution">
    <text evidence="2">The sequence shown here is derived from an EMBL/GenBank/DDBJ whole genome shotgun (WGS) entry which is preliminary data.</text>
</comment>
<dbReference type="EMBL" id="SDMK01000003">
    <property type="protein sequence ID" value="RXS94574.1"/>
    <property type="molecule type" value="Genomic_DNA"/>
</dbReference>
<keyword evidence="1" id="KW-1133">Transmembrane helix</keyword>
<keyword evidence="1" id="KW-0472">Membrane</keyword>
<dbReference type="Proteomes" id="UP000290253">
    <property type="component" value="Unassembled WGS sequence"/>
</dbReference>
<dbReference type="AlphaFoldDB" id="A0A4Q1SBQ7"/>